<dbReference type="OrthoDB" id="6665741at2759"/>
<gene>
    <name evidence="4" type="ORF">CALMAC_LOCUS972</name>
</gene>
<evidence type="ECO:0000256" key="2">
    <source>
        <dbReference type="ARBA" id="ARBA00022737"/>
    </source>
</evidence>
<dbReference type="AlphaFoldDB" id="A0A653BI01"/>
<proteinExistence type="predicted"/>
<dbReference type="EMBL" id="CAACVG010001104">
    <property type="protein sequence ID" value="VEN34924.1"/>
    <property type="molecule type" value="Genomic_DNA"/>
</dbReference>
<keyword evidence="5" id="KW-1185">Reference proteome</keyword>
<dbReference type="Pfam" id="PF13855">
    <property type="entry name" value="LRR_8"/>
    <property type="match status" value="2"/>
</dbReference>
<name>A0A653BI01_CALMS</name>
<evidence type="ECO:0008006" key="6">
    <source>
        <dbReference type="Google" id="ProtNLM"/>
    </source>
</evidence>
<dbReference type="InterPro" id="IPR001611">
    <property type="entry name" value="Leu-rich_rpt"/>
</dbReference>
<keyword evidence="2" id="KW-0677">Repeat</keyword>
<evidence type="ECO:0000313" key="5">
    <source>
        <dbReference type="Proteomes" id="UP000410492"/>
    </source>
</evidence>
<evidence type="ECO:0000256" key="3">
    <source>
        <dbReference type="SAM" id="SignalP"/>
    </source>
</evidence>
<protein>
    <recommendedName>
        <fullName evidence="6">Receptor L-domain domain-containing protein</fullName>
    </recommendedName>
</protein>
<dbReference type="InterPro" id="IPR003591">
    <property type="entry name" value="Leu-rich_rpt_typical-subtyp"/>
</dbReference>
<feature type="signal peptide" evidence="3">
    <location>
        <begin position="1"/>
        <end position="20"/>
    </location>
</feature>
<dbReference type="PANTHER" id="PTHR24366:SF96">
    <property type="entry name" value="LEUCINE RICH REPEAT CONTAINING 53"/>
    <property type="match status" value="1"/>
</dbReference>
<dbReference type="Proteomes" id="UP000410492">
    <property type="component" value="Unassembled WGS sequence"/>
</dbReference>
<organism evidence="4 5">
    <name type="scientific">Callosobruchus maculatus</name>
    <name type="common">Southern cowpea weevil</name>
    <name type="synonym">Pulse bruchid</name>
    <dbReference type="NCBI Taxonomy" id="64391"/>
    <lineage>
        <taxon>Eukaryota</taxon>
        <taxon>Metazoa</taxon>
        <taxon>Ecdysozoa</taxon>
        <taxon>Arthropoda</taxon>
        <taxon>Hexapoda</taxon>
        <taxon>Insecta</taxon>
        <taxon>Pterygota</taxon>
        <taxon>Neoptera</taxon>
        <taxon>Endopterygota</taxon>
        <taxon>Coleoptera</taxon>
        <taxon>Polyphaga</taxon>
        <taxon>Cucujiformia</taxon>
        <taxon>Chrysomeloidea</taxon>
        <taxon>Chrysomelidae</taxon>
        <taxon>Bruchinae</taxon>
        <taxon>Bruchini</taxon>
        <taxon>Callosobruchus</taxon>
    </lineage>
</organism>
<evidence type="ECO:0000256" key="1">
    <source>
        <dbReference type="ARBA" id="ARBA00022614"/>
    </source>
</evidence>
<reference evidence="4 5" key="1">
    <citation type="submission" date="2019-01" db="EMBL/GenBank/DDBJ databases">
        <authorList>
            <person name="Sayadi A."/>
        </authorList>
    </citation>
    <scope>NUCLEOTIDE SEQUENCE [LARGE SCALE GENOMIC DNA]</scope>
</reference>
<dbReference type="Gene3D" id="3.80.10.10">
    <property type="entry name" value="Ribonuclease Inhibitor"/>
    <property type="match status" value="2"/>
</dbReference>
<sequence length="317" mass="37182">MIHPTSLLLIIFYLISLSSGHIFVSDVSHKKCDESYLKQFRGVVAEKDGFEYYPWHVFEPNPGKVKFFQVRGGNVKEICKHYLPQDVQEVIILNTNLEYIEPGYFQSNVLEQVFIQGNRYNRIHRGVFNGTTIRSLVLSGNHIRHIDSRAFENMKKLEAISLDYNDIKVWDSTWFEHAKVLHDITITHNLLTEIPEKATKDISQILETDSLRKYGSINFDNNKILYIHPDAFQNMRTLDTVSLSNNRILELSEKVFQRFEFLMSLYMNSNEFICFSNDTVRSFMGVRRLFLGENQFNRECVDEIKGFFDLKGDKVYF</sequence>
<dbReference type="InterPro" id="IPR032675">
    <property type="entry name" value="LRR_dom_sf"/>
</dbReference>
<feature type="chain" id="PRO_5024903203" description="Receptor L-domain domain-containing protein" evidence="3">
    <location>
        <begin position="21"/>
        <end position="317"/>
    </location>
</feature>
<dbReference type="PANTHER" id="PTHR24366">
    <property type="entry name" value="IG(IMMUNOGLOBULIN) AND LRR(LEUCINE RICH REPEAT) DOMAINS"/>
    <property type="match status" value="1"/>
</dbReference>
<keyword evidence="1" id="KW-0433">Leucine-rich repeat</keyword>
<dbReference type="SMART" id="SM00369">
    <property type="entry name" value="LRR_TYP"/>
    <property type="match status" value="4"/>
</dbReference>
<keyword evidence="3" id="KW-0732">Signal</keyword>
<evidence type="ECO:0000313" key="4">
    <source>
        <dbReference type="EMBL" id="VEN34924.1"/>
    </source>
</evidence>
<dbReference type="SUPFAM" id="SSF52058">
    <property type="entry name" value="L domain-like"/>
    <property type="match status" value="1"/>
</dbReference>
<accession>A0A653BI01</accession>